<gene>
    <name evidence="2" type="ORF">GCM10010923_02480</name>
</gene>
<organism evidence="2 3">
    <name type="scientific">Blastomonas marina</name>
    <dbReference type="NCBI Taxonomy" id="1867408"/>
    <lineage>
        <taxon>Bacteria</taxon>
        <taxon>Pseudomonadati</taxon>
        <taxon>Pseudomonadota</taxon>
        <taxon>Alphaproteobacteria</taxon>
        <taxon>Sphingomonadales</taxon>
        <taxon>Sphingomonadaceae</taxon>
        <taxon>Blastomonas</taxon>
    </lineage>
</organism>
<reference evidence="3" key="1">
    <citation type="journal article" date="2019" name="Int. J. Syst. Evol. Microbiol.">
        <title>The Global Catalogue of Microorganisms (GCM) 10K type strain sequencing project: providing services to taxonomists for standard genome sequencing and annotation.</title>
        <authorList>
            <consortium name="The Broad Institute Genomics Platform"/>
            <consortium name="The Broad Institute Genome Sequencing Center for Infectious Disease"/>
            <person name="Wu L."/>
            <person name="Ma J."/>
        </authorList>
    </citation>
    <scope>NUCLEOTIDE SEQUENCE [LARGE SCALE GENOMIC DNA]</scope>
    <source>
        <strain evidence="3">CGMCC 1.15297</strain>
    </source>
</reference>
<dbReference type="Proteomes" id="UP000603317">
    <property type="component" value="Unassembled WGS sequence"/>
</dbReference>
<sequence>MRWIRILPIALAGLALAAPGPAPVAKGAPGKCKQPHAPVFKLEKPRKPSCAIGGSCTRRQLEAYDDEVRDFRRALHFYGEELDLYYKRANKFLGCMSELD</sequence>
<evidence type="ECO:0000313" key="2">
    <source>
        <dbReference type="EMBL" id="GFZ97915.1"/>
    </source>
</evidence>
<dbReference type="RefSeq" id="WP_188640973.1">
    <property type="nucleotide sequence ID" value="NZ_BMID01000001.1"/>
</dbReference>
<proteinExistence type="predicted"/>
<keyword evidence="1" id="KW-0732">Signal</keyword>
<evidence type="ECO:0008006" key="4">
    <source>
        <dbReference type="Google" id="ProtNLM"/>
    </source>
</evidence>
<comment type="caution">
    <text evidence="2">The sequence shown here is derived from an EMBL/GenBank/DDBJ whole genome shotgun (WGS) entry which is preliminary data.</text>
</comment>
<feature type="signal peptide" evidence="1">
    <location>
        <begin position="1"/>
        <end position="17"/>
    </location>
</feature>
<keyword evidence="3" id="KW-1185">Reference proteome</keyword>
<evidence type="ECO:0000256" key="1">
    <source>
        <dbReference type="SAM" id="SignalP"/>
    </source>
</evidence>
<protein>
    <recommendedName>
        <fullName evidence="4">YARHG domain-containing protein</fullName>
    </recommendedName>
</protein>
<accession>A0ABQ1F3B1</accession>
<evidence type="ECO:0000313" key="3">
    <source>
        <dbReference type="Proteomes" id="UP000603317"/>
    </source>
</evidence>
<feature type="chain" id="PRO_5047478109" description="YARHG domain-containing protein" evidence="1">
    <location>
        <begin position="18"/>
        <end position="100"/>
    </location>
</feature>
<dbReference type="EMBL" id="BMID01000001">
    <property type="protein sequence ID" value="GFZ97915.1"/>
    <property type="molecule type" value="Genomic_DNA"/>
</dbReference>
<name>A0ABQ1F3B1_9SPHN</name>